<accession>A0A5B7FB70</accession>
<proteinExistence type="predicted"/>
<dbReference type="Proteomes" id="UP000324222">
    <property type="component" value="Unassembled WGS sequence"/>
</dbReference>
<keyword evidence="3" id="KW-1185">Reference proteome</keyword>
<evidence type="ECO:0000256" key="1">
    <source>
        <dbReference type="SAM" id="Phobius"/>
    </source>
</evidence>
<name>A0A5B7FB70_PORTR</name>
<sequence>MPEGGKGLFVIIIVIVVVIVVIVIVVVVVVIIVVVVVVVVPLPFFFVLIQIVLPFQVPCYLPLSLQGPYSKTLCSFTITAFQRLQLKILVFLRVFLLFWDKIGKISSVLKRETVLKTRLVVSVPLENRRSEKRRRF</sequence>
<feature type="transmembrane region" description="Helical" evidence="1">
    <location>
        <begin position="44"/>
        <end position="63"/>
    </location>
</feature>
<evidence type="ECO:0000313" key="3">
    <source>
        <dbReference type="Proteomes" id="UP000324222"/>
    </source>
</evidence>
<gene>
    <name evidence="2" type="ORF">E2C01_036376</name>
</gene>
<dbReference type="AlphaFoldDB" id="A0A5B7FB70"/>
<comment type="caution">
    <text evidence="2">The sequence shown here is derived from an EMBL/GenBank/DDBJ whole genome shotgun (WGS) entry which is preliminary data.</text>
</comment>
<keyword evidence="1" id="KW-1133">Transmembrane helix</keyword>
<organism evidence="2 3">
    <name type="scientific">Portunus trituberculatus</name>
    <name type="common">Swimming crab</name>
    <name type="synonym">Neptunus trituberculatus</name>
    <dbReference type="NCBI Taxonomy" id="210409"/>
    <lineage>
        <taxon>Eukaryota</taxon>
        <taxon>Metazoa</taxon>
        <taxon>Ecdysozoa</taxon>
        <taxon>Arthropoda</taxon>
        <taxon>Crustacea</taxon>
        <taxon>Multicrustacea</taxon>
        <taxon>Malacostraca</taxon>
        <taxon>Eumalacostraca</taxon>
        <taxon>Eucarida</taxon>
        <taxon>Decapoda</taxon>
        <taxon>Pleocyemata</taxon>
        <taxon>Brachyura</taxon>
        <taxon>Eubrachyura</taxon>
        <taxon>Portunoidea</taxon>
        <taxon>Portunidae</taxon>
        <taxon>Portuninae</taxon>
        <taxon>Portunus</taxon>
    </lineage>
</organism>
<dbReference type="EMBL" id="VSRR010005557">
    <property type="protein sequence ID" value="MPC42745.1"/>
    <property type="molecule type" value="Genomic_DNA"/>
</dbReference>
<keyword evidence="1" id="KW-0472">Membrane</keyword>
<keyword evidence="1" id="KW-0812">Transmembrane</keyword>
<feature type="transmembrane region" description="Helical" evidence="1">
    <location>
        <begin position="84"/>
        <end position="102"/>
    </location>
</feature>
<protein>
    <submittedName>
        <fullName evidence="2">Uncharacterized protein</fullName>
    </submittedName>
</protein>
<evidence type="ECO:0000313" key="2">
    <source>
        <dbReference type="EMBL" id="MPC42745.1"/>
    </source>
</evidence>
<feature type="transmembrane region" description="Helical" evidence="1">
    <location>
        <begin position="7"/>
        <end position="38"/>
    </location>
</feature>
<reference evidence="2 3" key="1">
    <citation type="submission" date="2019-05" db="EMBL/GenBank/DDBJ databases">
        <title>Another draft genome of Portunus trituberculatus and its Hox gene families provides insights of decapod evolution.</title>
        <authorList>
            <person name="Jeong J.-H."/>
            <person name="Song I."/>
            <person name="Kim S."/>
            <person name="Choi T."/>
            <person name="Kim D."/>
            <person name="Ryu S."/>
            <person name="Kim W."/>
        </authorList>
    </citation>
    <scope>NUCLEOTIDE SEQUENCE [LARGE SCALE GENOMIC DNA]</scope>
    <source>
        <tissue evidence="2">Muscle</tissue>
    </source>
</reference>